<dbReference type="InterPro" id="IPR017945">
    <property type="entry name" value="DHBP_synth_RibB-like_a/b_dom"/>
</dbReference>
<dbReference type="PANTHER" id="PTHR17490:SF16">
    <property type="entry name" value="THREONYLCARBAMOYL-AMP SYNTHASE"/>
    <property type="match status" value="1"/>
</dbReference>
<feature type="domain" description="YrdC-like" evidence="12">
    <location>
        <begin position="9"/>
        <end position="194"/>
    </location>
</feature>
<comment type="subcellular location">
    <subcellularLocation>
        <location evidence="1">Cytoplasm</location>
    </subcellularLocation>
</comment>
<evidence type="ECO:0000259" key="12">
    <source>
        <dbReference type="PROSITE" id="PS51163"/>
    </source>
</evidence>
<evidence type="ECO:0000256" key="5">
    <source>
        <dbReference type="ARBA" id="ARBA00022679"/>
    </source>
</evidence>
<protein>
    <recommendedName>
        <fullName evidence="10">L-threonylcarbamoyladenylate synthase</fullName>
        <ecNumber evidence="3">2.7.7.87</ecNumber>
    </recommendedName>
    <alternativeName>
        <fullName evidence="10">L-threonylcarbamoyladenylate synthase</fullName>
    </alternativeName>
</protein>
<dbReference type="GO" id="GO:0061710">
    <property type="term" value="F:L-threonylcarbamoyladenylate synthase"/>
    <property type="evidence" value="ECO:0007669"/>
    <property type="project" value="UniProtKB-EC"/>
</dbReference>
<evidence type="ECO:0000256" key="6">
    <source>
        <dbReference type="ARBA" id="ARBA00022694"/>
    </source>
</evidence>
<keyword evidence="6" id="KW-0819">tRNA processing</keyword>
<dbReference type="PANTHER" id="PTHR17490">
    <property type="entry name" value="SUA5"/>
    <property type="match status" value="1"/>
</dbReference>
<reference evidence="13 14" key="1">
    <citation type="submission" date="2014-08" db="EMBL/GenBank/DDBJ databases">
        <title>Porphyromonas gingivicanis strain:COT-022_OH1391 Genome sequencing.</title>
        <authorList>
            <person name="Wallis C."/>
            <person name="Deusch O."/>
            <person name="O'Flynn C."/>
            <person name="Davis I."/>
            <person name="Jospin G."/>
            <person name="Darling A.E."/>
            <person name="Coil D.A."/>
            <person name="Alexiev A."/>
            <person name="Horsfall A."/>
            <person name="Kirkwood N."/>
            <person name="Harris S."/>
            <person name="Eisen J.A."/>
        </authorList>
    </citation>
    <scope>NUCLEOTIDE SEQUENCE [LARGE SCALE GENOMIC DNA]</scope>
    <source>
        <strain evidence="14">COT-022 OH1391</strain>
    </source>
</reference>
<comment type="similarity">
    <text evidence="2">Belongs to the SUA5 family.</text>
</comment>
<dbReference type="SUPFAM" id="SSF55821">
    <property type="entry name" value="YrdC/RibB"/>
    <property type="match status" value="1"/>
</dbReference>
<keyword evidence="8" id="KW-0547">Nucleotide-binding</keyword>
<evidence type="ECO:0000313" key="13">
    <source>
        <dbReference type="EMBL" id="KGN98002.1"/>
    </source>
</evidence>
<evidence type="ECO:0000256" key="10">
    <source>
        <dbReference type="ARBA" id="ARBA00029774"/>
    </source>
</evidence>
<evidence type="ECO:0000256" key="4">
    <source>
        <dbReference type="ARBA" id="ARBA00022490"/>
    </source>
</evidence>
<evidence type="ECO:0000256" key="8">
    <source>
        <dbReference type="ARBA" id="ARBA00022741"/>
    </source>
</evidence>
<evidence type="ECO:0000256" key="2">
    <source>
        <dbReference type="ARBA" id="ARBA00007663"/>
    </source>
</evidence>
<dbReference type="EMBL" id="JQZW01000008">
    <property type="protein sequence ID" value="KGN98002.1"/>
    <property type="molecule type" value="Genomic_DNA"/>
</dbReference>
<dbReference type="PROSITE" id="PS51163">
    <property type="entry name" value="YRDC"/>
    <property type="match status" value="1"/>
</dbReference>
<comment type="caution">
    <text evidence="13">The sequence shown here is derived from an EMBL/GenBank/DDBJ whole genome shotgun (WGS) entry which is preliminary data.</text>
</comment>
<dbReference type="AlphaFoldDB" id="A0A0A2G6D5"/>
<proteinExistence type="inferred from homology"/>
<evidence type="ECO:0000313" key="14">
    <source>
        <dbReference type="Proteomes" id="UP000030134"/>
    </source>
</evidence>
<dbReference type="GO" id="GO:0005524">
    <property type="term" value="F:ATP binding"/>
    <property type="evidence" value="ECO:0007669"/>
    <property type="project" value="UniProtKB-KW"/>
</dbReference>
<dbReference type="NCBIfam" id="TIGR00057">
    <property type="entry name" value="L-threonylcarbamoyladenylate synthase"/>
    <property type="match status" value="1"/>
</dbReference>
<dbReference type="InterPro" id="IPR006070">
    <property type="entry name" value="Sua5-like_dom"/>
</dbReference>
<dbReference type="Gene3D" id="3.90.870.10">
    <property type="entry name" value="DHBP synthase"/>
    <property type="match status" value="1"/>
</dbReference>
<evidence type="ECO:0000256" key="9">
    <source>
        <dbReference type="ARBA" id="ARBA00022840"/>
    </source>
</evidence>
<dbReference type="GO" id="GO:0005737">
    <property type="term" value="C:cytoplasm"/>
    <property type="evidence" value="ECO:0007669"/>
    <property type="project" value="UniProtKB-SubCell"/>
</dbReference>
<dbReference type="RefSeq" id="WP_036883479.1">
    <property type="nucleotide sequence ID" value="NZ_JQZW01000008.1"/>
</dbReference>
<evidence type="ECO:0000256" key="7">
    <source>
        <dbReference type="ARBA" id="ARBA00022695"/>
    </source>
</evidence>
<dbReference type="GO" id="GO:0008033">
    <property type="term" value="P:tRNA processing"/>
    <property type="evidence" value="ECO:0007669"/>
    <property type="project" value="UniProtKB-KW"/>
</dbReference>
<gene>
    <name evidence="13" type="ORF">HQ36_03505</name>
</gene>
<evidence type="ECO:0000256" key="11">
    <source>
        <dbReference type="ARBA" id="ARBA00048366"/>
    </source>
</evidence>
<keyword evidence="14" id="KW-1185">Reference proteome</keyword>
<dbReference type="GO" id="GO:0000049">
    <property type="term" value="F:tRNA binding"/>
    <property type="evidence" value="ECO:0007669"/>
    <property type="project" value="TreeGrafter"/>
</dbReference>
<evidence type="ECO:0000256" key="1">
    <source>
        <dbReference type="ARBA" id="ARBA00004496"/>
    </source>
</evidence>
<comment type="catalytic activity">
    <reaction evidence="11">
        <text>L-threonine + hydrogencarbonate + ATP = L-threonylcarbamoyladenylate + diphosphate + H2O</text>
        <dbReference type="Rhea" id="RHEA:36407"/>
        <dbReference type="ChEBI" id="CHEBI:15377"/>
        <dbReference type="ChEBI" id="CHEBI:17544"/>
        <dbReference type="ChEBI" id="CHEBI:30616"/>
        <dbReference type="ChEBI" id="CHEBI:33019"/>
        <dbReference type="ChEBI" id="CHEBI:57926"/>
        <dbReference type="ChEBI" id="CHEBI:73682"/>
        <dbReference type="EC" id="2.7.7.87"/>
    </reaction>
</comment>
<keyword evidence="9" id="KW-0067">ATP-binding</keyword>
<dbReference type="EC" id="2.7.7.87" evidence="3"/>
<dbReference type="InterPro" id="IPR050156">
    <property type="entry name" value="TC-AMP_synthase_SUA5"/>
</dbReference>
<dbReference type="GO" id="GO:0003725">
    <property type="term" value="F:double-stranded RNA binding"/>
    <property type="evidence" value="ECO:0007669"/>
    <property type="project" value="InterPro"/>
</dbReference>
<dbReference type="GO" id="GO:0006450">
    <property type="term" value="P:regulation of translational fidelity"/>
    <property type="evidence" value="ECO:0007669"/>
    <property type="project" value="TreeGrafter"/>
</dbReference>
<dbReference type="Proteomes" id="UP000030134">
    <property type="component" value="Unassembled WGS sequence"/>
</dbReference>
<sequence>MESLPKDYKDAVRKAAEIIKKGGVILYPTDTIWGLGCDATNEQAVQRIYQIKKRAESKSMLILIDTDAKLPGLMEEVPFIAYDLIDAAIKPLTIIYPKGRNVAPSLLPEERTIGIRITQETFSQALCKAIRVPLVSTSANISGDPSPTTFSEISDEIKEAVDYVVPIRQQETEPAKASEIIALGIHGEVKIIRS</sequence>
<dbReference type="OrthoDB" id="9814580at2"/>
<keyword evidence="4" id="KW-0963">Cytoplasm</keyword>
<organism evidence="13 14">
    <name type="scientific">Porphyromonas gingivicanis</name>
    <dbReference type="NCBI Taxonomy" id="266762"/>
    <lineage>
        <taxon>Bacteria</taxon>
        <taxon>Pseudomonadati</taxon>
        <taxon>Bacteroidota</taxon>
        <taxon>Bacteroidia</taxon>
        <taxon>Bacteroidales</taxon>
        <taxon>Porphyromonadaceae</taxon>
        <taxon>Porphyromonas</taxon>
    </lineage>
</organism>
<dbReference type="STRING" id="266762.HQ36_03505"/>
<dbReference type="eggNOG" id="COG0009">
    <property type="taxonomic scope" value="Bacteria"/>
</dbReference>
<evidence type="ECO:0000256" key="3">
    <source>
        <dbReference type="ARBA" id="ARBA00012584"/>
    </source>
</evidence>
<name>A0A0A2G6D5_9PORP</name>
<keyword evidence="5" id="KW-0808">Transferase</keyword>
<accession>A0A0A2G6D5</accession>
<keyword evidence="7" id="KW-0548">Nucleotidyltransferase</keyword>
<dbReference type="Pfam" id="PF01300">
    <property type="entry name" value="Sua5_yciO_yrdC"/>
    <property type="match status" value="1"/>
</dbReference>